<protein>
    <recommendedName>
        <fullName evidence="4">DUF2589 domain-containing protein</fullName>
    </recommendedName>
</protein>
<feature type="region of interest" description="Disordered" evidence="1">
    <location>
        <begin position="160"/>
        <end position="182"/>
    </location>
</feature>
<feature type="compositionally biased region" description="Gly residues" evidence="1">
    <location>
        <begin position="170"/>
        <end position="182"/>
    </location>
</feature>
<evidence type="ECO:0000313" key="2">
    <source>
        <dbReference type="EMBL" id="GAA0619136.1"/>
    </source>
</evidence>
<accession>A0ABN1GTM1</accession>
<dbReference type="Proteomes" id="UP001501352">
    <property type="component" value="Unassembled WGS sequence"/>
</dbReference>
<evidence type="ECO:0000256" key="1">
    <source>
        <dbReference type="SAM" id="MobiDB-lite"/>
    </source>
</evidence>
<sequence length="182" mass="19431">MAGPISLKALVHAITSAVSEAQYEVERAQVTNLSRFFDENARPRMMRMRLPSSRPKAAPGEEQVYGVPLLTLAPQSQLRITEAKFSFDVDLGDLSEPEGFDSGGMMDGFQAHTRILSVANAPRLLGGRRKPAKVVIKVEAVEQVEGVARIINELNKIHGEMTDVSSPDGTAGGTGSRSGGGA</sequence>
<keyword evidence="3" id="KW-1185">Reference proteome</keyword>
<dbReference type="RefSeq" id="WP_343791940.1">
    <property type="nucleotide sequence ID" value="NZ_BAAAGA010000002.1"/>
</dbReference>
<dbReference type="InterPro" id="IPR024510">
    <property type="entry name" value="DUF2589"/>
</dbReference>
<name>A0ABN1GTM1_9CAUL</name>
<proteinExistence type="predicted"/>
<comment type="caution">
    <text evidence="2">The sequence shown here is derived from an EMBL/GenBank/DDBJ whole genome shotgun (WGS) entry which is preliminary data.</text>
</comment>
<dbReference type="EMBL" id="BAAAGA010000002">
    <property type="protein sequence ID" value="GAA0619136.1"/>
    <property type="molecule type" value="Genomic_DNA"/>
</dbReference>
<evidence type="ECO:0008006" key="4">
    <source>
        <dbReference type="Google" id="ProtNLM"/>
    </source>
</evidence>
<gene>
    <name evidence="2" type="ORF">GCM10009422_13250</name>
</gene>
<organism evidence="2 3">
    <name type="scientific">Brevundimonas kwangchunensis</name>
    <dbReference type="NCBI Taxonomy" id="322163"/>
    <lineage>
        <taxon>Bacteria</taxon>
        <taxon>Pseudomonadati</taxon>
        <taxon>Pseudomonadota</taxon>
        <taxon>Alphaproteobacteria</taxon>
        <taxon>Caulobacterales</taxon>
        <taxon>Caulobacteraceae</taxon>
        <taxon>Brevundimonas</taxon>
    </lineage>
</organism>
<dbReference type="Pfam" id="PF11655">
    <property type="entry name" value="DUF2589"/>
    <property type="match status" value="1"/>
</dbReference>
<evidence type="ECO:0000313" key="3">
    <source>
        <dbReference type="Proteomes" id="UP001501352"/>
    </source>
</evidence>
<reference evidence="2 3" key="1">
    <citation type="journal article" date="2019" name="Int. J. Syst. Evol. Microbiol.">
        <title>The Global Catalogue of Microorganisms (GCM) 10K type strain sequencing project: providing services to taxonomists for standard genome sequencing and annotation.</title>
        <authorList>
            <consortium name="The Broad Institute Genomics Platform"/>
            <consortium name="The Broad Institute Genome Sequencing Center for Infectious Disease"/>
            <person name="Wu L."/>
            <person name="Ma J."/>
        </authorList>
    </citation>
    <scope>NUCLEOTIDE SEQUENCE [LARGE SCALE GENOMIC DNA]</scope>
    <source>
        <strain evidence="2 3">JCM 12928</strain>
    </source>
</reference>